<gene>
    <name evidence="2" type="ORF">EC501_16645</name>
</gene>
<dbReference type="InterPro" id="IPR042099">
    <property type="entry name" value="ANL_N_sf"/>
</dbReference>
<keyword evidence="2" id="KW-0436">Ligase</keyword>
<dbReference type="PANTHER" id="PTHR36932">
    <property type="entry name" value="CAPSULAR POLYSACCHARIDE BIOSYNTHESIS PROTEIN"/>
    <property type="match status" value="1"/>
</dbReference>
<dbReference type="Pfam" id="PF00501">
    <property type="entry name" value="AMP-binding"/>
    <property type="match status" value="1"/>
</dbReference>
<name>A0A3M8H4M3_9BACI</name>
<protein>
    <submittedName>
        <fullName evidence="2">Phenylacetate--CoA ligase family protein</fullName>
    </submittedName>
</protein>
<dbReference type="InterPro" id="IPR053158">
    <property type="entry name" value="CapK_Type1_Caps_Biosynth"/>
</dbReference>
<dbReference type="Gene3D" id="3.40.50.12780">
    <property type="entry name" value="N-terminal domain of ligase-like"/>
    <property type="match status" value="1"/>
</dbReference>
<evidence type="ECO:0000259" key="1">
    <source>
        <dbReference type="Pfam" id="PF00501"/>
    </source>
</evidence>
<organism evidence="2 3">
    <name type="scientific">Lysinibacillus halotolerans</name>
    <dbReference type="NCBI Taxonomy" id="1368476"/>
    <lineage>
        <taxon>Bacteria</taxon>
        <taxon>Bacillati</taxon>
        <taxon>Bacillota</taxon>
        <taxon>Bacilli</taxon>
        <taxon>Bacillales</taxon>
        <taxon>Bacillaceae</taxon>
        <taxon>Lysinibacillus</taxon>
    </lineage>
</organism>
<dbReference type="AlphaFoldDB" id="A0A3M8H4M3"/>
<keyword evidence="3" id="KW-1185">Reference proteome</keyword>
<accession>A0A3M8H4M3</accession>
<comment type="caution">
    <text evidence="2">The sequence shown here is derived from an EMBL/GenBank/DDBJ whole genome shotgun (WGS) entry which is preliminary data.</text>
</comment>
<dbReference type="GO" id="GO:0016874">
    <property type="term" value="F:ligase activity"/>
    <property type="evidence" value="ECO:0007669"/>
    <property type="project" value="UniProtKB-KW"/>
</dbReference>
<feature type="domain" description="AMP-dependent synthetase/ligase" evidence="1">
    <location>
        <begin position="54"/>
        <end position="258"/>
    </location>
</feature>
<dbReference type="PANTHER" id="PTHR36932:SF1">
    <property type="entry name" value="CAPSULAR POLYSACCHARIDE BIOSYNTHESIS PROTEIN"/>
    <property type="match status" value="1"/>
</dbReference>
<dbReference type="Proteomes" id="UP000279909">
    <property type="component" value="Unassembled WGS sequence"/>
</dbReference>
<dbReference type="EMBL" id="RHLQ01000062">
    <property type="protein sequence ID" value="RNC97174.1"/>
    <property type="molecule type" value="Genomic_DNA"/>
</dbReference>
<evidence type="ECO:0000313" key="2">
    <source>
        <dbReference type="EMBL" id="RNC97174.1"/>
    </source>
</evidence>
<dbReference type="InterPro" id="IPR000873">
    <property type="entry name" value="AMP-dep_synth/lig_dom"/>
</dbReference>
<reference evidence="2 3" key="1">
    <citation type="journal article" date="2014" name="Int. J. Syst. Evol. Microbiol.">
        <title>Lysinibacillus halotolerans sp. nov., isolated from saline-alkaline soil.</title>
        <authorList>
            <person name="Kong D."/>
            <person name="Wang Y."/>
            <person name="Zhao B."/>
            <person name="Li Y."/>
            <person name="Song J."/>
            <person name="Zhai Y."/>
            <person name="Zhang C."/>
            <person name="Wang H."/>
            <person name="Chen X."/>
            <person name="Zhao B."/>
            <person name="Ruan Z."/>
        </authorList>
    </citation>
    <scope>NUCLEOTIDE SEQUENCE [LARGE SCALE GENOMIC DNA]</scope>
    <source>
        <strain evidence="2 3">MCCC 1A12703</strain>
    </source>
</reference>
<proteinExistence type="predicted"/>
<evidence type="ECO:0000313" key="3">
    <source>
        <dbReference type="Proteomes" id="UP000279909"/>
    </source>
</evidence>
<dbReference type="SUPFAM" id="SSF56801">
    <property type="entry name" value="Acetyl-CoA synthetase-like"/>
    <property type="match status" value="1"/>
</dbReference>
<sequence>MGDVFMNNREFIHCANQSKFYQQKLVNVNTEHWDSIPFTTKKELREADGFDLLGVDSSQIATYHETSGTSGKPSPSWFSHNDTLQEAKLLMDSDLQLSENDLILNRFPFAIALPAFILYWTAREAKAGFISADQWNLAAPISRVVEILQKTKPSILAIGSNEAIRLYHVAKAMGVQFPLANLRALIVAGELVSPSRRKYIEQLFGVPVHMLFGSTETGSLSLSCKEGHFHLTHPKVKFEVVDEQGQVLPFHEKGYCVLSTAREGMPLLRYFNEDIIEIQEDHTCSCGNETPVLIHYGREIESITVHGNTFSFYDIQEAIYTLNEIPFQWQLQQIDQTVTFFLQYTKIVDVSSISKELSDKLGLEVLVELSELYPIENYIQKPKHTKTTYIEKIFTDVLVAE</sequence>